<feature type="transmembrane region" description="Helical" evidence="2">
    <location>
        <begin position="147"/>
        <end position="165"/>
    </location>
</feature>
<sequence>MAGVAPDSRRFGESEEPGMDRNDLRIGDAEREQTMAALREHFAQGRLTHEELDERLDTALAAKTARDLAQVTADLPGQEPAYPEPPAPYGPHGPYGPHEMGDWHAAMHAHRAQMQAMRHGQRAQWHAQREMHRAAWRARRGRRGPHPVLPVLAALMVIGLIAGGFGVFKVLFVVWLGVMVFSLVHRRLHYRR</sequence>
<feature type="compositionally biased region" description="Basic and acidic residues" evidence="1">
    <location>
        <begin position="7"/>
        <end position="28"/>
    </location>
</feature>
<feature type="region of interest" description="Disordered" evidence="1">
    <location>
        <begin position="76"/>
        <end position="101"/>
    </location>
</feature>
<reference evidence="4 5" key="1">
    <citation type="journal article" date="2019" name="Int. J. Syst. Evol. Microbiol.">
        <title>The Global Catalogue of Microorganisms (GCM) 10K type strain sequencing project: providing services to taxonomists for standard genome sequencing and annotation.</title>
        <authorList>
            <consortium name="The Broad Institute Genomics Platform"/>
            <consortium name="The Broad Institute Genome Sequencing Center for Infectious Disease"/>
            <person name="Wu L."/>
            <person name="Ma J."/>
        </authorList>
    </citation>
    <scope>NUCLEOTIDE SEQUENCE [LARGE SCALE GENOMIC DNA]</scope>
    <source>
        <strain evidence="4 5">JCM 16114</strain>
    </source>
</reference>
<evidence type="ECO:0000313" key="5">
    <source>
        <dbReference type="Proteomes" id="UP001499843"/>
    </source>
</evidence>
<name>A0ABN3C4G3_9ACTN</name>
<dbReference type="Pfam" id="PF08044">
    <property type="entry name" value="DUF1707"/>
    <property type="match status" value="1"/>
</dbReference>
<evidence type="ECO:0000313" key="4">
    <source>
        <dbReference type="EMBL" id="GAA2204086.1"/>
    </source>
</evidence>
<keyword evidence="5" id="KW-1185">Reference proteome</keyword>
<keyword evidence="2" id="KW-1133">Transmembrane helix</keyword>
<keyword evidence="2" id="KW-0472">Membrane</keyword>
<dbReference type="PANTHER" id="PTHR40763:SF5">
    <property type="entry name" value="MEMBRANE PROTEIN"/>
    <property type="match status" value="1"/>
</dbReference>
<organism evidence="4 5">
    <name type="scientific">Nonomuraea monospora</name>
    <dbReference type="NCBI Taxonomy" id="568818"/>
    <lineage>
        <taxon>Bacteria</taxon>
        <taxon>Bacillati</taxon>
        <taxon>Actinomycetota</taxon>
        <taxon>Actinomycetes</taxon>
        <taxon>Streptosporangiales</taxon>
        <taxon>Streptosporangiaceae</taxon>
        <taxon>Nonomuraea</taxon>
    </lineage>
</organism>
<accession>A0ABN3C4G3</accession>
<dbReference type="EMBL" id="BAAAQX010000001">
    <property type="protein sequence ID" value="GAA2204086.1"/>
    <property type="molecule type" value="Genomic_DNA"/>
</dbReference>
<dbReference type="RefSeq" id="WP_344470173.1">
    <property type="nucleotide sequence ID" value="NZ_BAAAQX010000001.1"/>
</dbReference>
<feature type="compositionally biased region" description="Pro residues" evidence="1">
    <location>
        <begin position="82"/>
        <end position="91"/>
    </location>
</feature>
<keyword evidence="2" id="KW-0812">Transmembrane</keyword>
<feature type="region of interest" description="Disordered" evidence="1">
    <location>
        <begin position="1"/>
        <end position="28"/>
    </location>
</feature>
<feature type="domain" description="DUF1707" evidence="3">
    <location>
        <begin position="24"/>
        <end position="76"/>
    </location>
</feature>
<dbReference type="InterPro" id="IPR012551">
    <property type="entry name" value="DUF1707_SHOCT-like"/>
</dbReference>
<evidence type="ECO:0000256" key="1">
    <source>
        <dbReference type="SAM" id="MobiDB-lite"/>
    </source>
</evidence>
<evidence type="ECO:0000259" key="3">
    <source>
        <dbReference type="Pfam" id="PF08044"/>
    </source>
</evidence>
<dbReference type="PANTHER" id="PTHR40763">
    <property type="entry name" value="MEMBRANE PROTEIN-RELATED"/>
    <property type="match status" value="1"/>
</dbReference>
<evidence type="ECO:0000256" key="2">
    <source>
        <dbReference type="SAM" id="Phobius"/>
    </source>
</evidence>
<comment type="caution">
    <text evidence="4">The sequence shown here is derived from an EMBL/GenBank/DDBJ whole genome shotgun (WGS) entry which is preliminary data.</text>
</comment>
<gene>
    <name evidence="4" type="ORF">GCM10009850_001690</name>
</gene>
<dbReference type="Proteomes" id="UP001499843">
    <property type="component" value="Unassembled WGS sequence"/>
</dbReference>
<protein>
    <submittedName>
        <fullName evidence="4">DUF1707 domain-containing protein</fullName>
    </submittedName>
</protein>
<proteinExistence type="predicted"/>